<name>A0A392P6F7_9FABA</name>
<reference evidence="2 3" key="1">
    <citation type="journal article" date="2018" name="Front. Plant Sci.">
        <title>Red Clover (Trifolium pratense) and Zigzag Clover (T. medium) - A Picture of Genomic Similarities and Differences.</title>
        <authorList>
            <person name="Dluhosova J."/>
            <person name="Istvanek J."/>
            <person name="Nedelnik J."/>
            <person name="Repkova J."/>
        </authorList>
    </citation>
    <scope>NUCLEOTIDE SEQUENCE [LARGE SCALE GENOMIC DNA]</scope>
    <source>
        <strain evidence="3">cv. 10/8</strain>
        <tissue evidence="2">Leaf</tissue>
    </source>
</reference>
<comment type="caution">
    <text evidence="2">The sequence shown here is derived from an EMBL/GenBank/DDBJ whole genome shotgun (WGS) entry which is preliminary data.</text>
</comment>
<dbReference type="EMBL" id="LXQA010066184">
    <property type="protein sequence ID" value="MCI07653.1"/>
    <property type="molecule type" value="Genomic_DNA"/>
</dbReference>
<proteinExistence type="predicted"/>
<feature type="compositionally biased region" description="Basic and acidic residues" evidence="1">
    <location>
        <begin position="1"/>
        <end position="14"/>
    </location>
</feature>
<evidence type="ECO:0000313" key="3">
    <source>
        <dbReference type="Proteomes" id="UP000265520"/>
    </source>
</evidence>
<evidence type="ECO:0000313" key="2">
    <source>
        <dbReference type="EMBL" id="MCI07653.1"/>
    </source>
</evidence>
<keyword evidence="3" id="KW-1185">Reference proteome</keyword>
<dbReference type="AlphaFoldDB" id="A0A392P6F7"/>
<feature type="non-terminal residue" evidence="2">
    <location>
        <position position="1"/>
    </location>
</feature>
<dbReference type="Proteomes" id="UP000265520">
    <property type="component" value="Unassembled WGS sequence"/>
</dbReference>
<gene>
    <name evidence="2" type="ORF">A2U01_0028722</name>
</gene>
<sequence>RRRCKKDDARRTMVREVASSDEEDGVAL</sequence>
<feature type="compositionally biased region" description="Acidic residues" evidence="1">
    <location>
        <begin position="19"/>
        <end position="28"/>
    </location>
</feature>
<organism evidence="2 3">
    <name type="scientific">Trifolium medium</name>
    <dbReference type="NCBI Taxonomy" id="97028"/>
    <lineage>
        <taxon>Eukaryota</taxon>
        <taxon>Viridiplantae</taxon>
        <taxon>Streptophyta</taxon>
        <taxon>Embryophyta</taxon>
        <taxon>Tracheophyta</taxon>
        <taxon>Spermatophyta</taxon>
        <taxon>Magnoliopsida</taxon>
        <taxon>eudicotyledons</taxon>
        <taxon>Gunneridae</taxon>
        <taxon>Pentapetalae</taxon>
        <taxon>rosids</taxon>
        <taxon>fabids</taxon>
        <taxon>Fabales</taxon>
        <taxon>Fabaceae</taxon>
        <taxon>Papilionoideae</taxon>
        <taxon>50 kb inversion clade</taxon>
        <taxon>NPAAA clade</taxon>
        <taxon>Hologalegina</taxon>
        <taxon>IRL clade</taxon>
        <taxon>Trifolieae</taxon>
        <taxon>Trifolium</taxon>
    </lineage>
</organism>
<evidence type="ECO:0000256" key="1">
    <source>
        <dbReference type="SAM" id="MobiDB-lite"/>
    </source>
</evidence>
<feature type="region of interest" description="Disordered" evidence="1">
    <location>
        <begin position="1"/>
        <end position="28"/>
    </location>
</feature>
<accession>A0A392P6F7</accession>
<protein>
    <submittedName>
        <fullName evidence="2">Uncharacterized protein</fullName>
    </submittedName>
</protein>